<proteinExistence type="predicted"/>
<dbReference type="AlphaFoldDB" id="A0A0J6SCW7"/>
<dbReference type="EMBL" id="LABY01000205">
    <property type="protein sequence ID" value="KMO31203.1"/>
    <property type="molecule type" value="Genomic_DNA"/>
</dbReference>
<dbReference type="PATRIC" id="fig|298794.3.peg.3111"/>
<protein>
    <submittedName>
        <fullName evidence="1">Uncharacterized protein</fullName>
    </submittedName>
</protein>
<name>A0A0J6SCW7_9HYPH</name>
<gene>
    <name evidence="1" type="ORF">VQ02_26630</name>
</gene>
<keyword evidence="2" id="KW-1185">Reference proteome</keyword>
<sequence length="79" mass="8627">MAAVLHDHEATMVLFDRVLGMVPMPTAFQPNPDGFCAAWHRGPDAFDPPFWSAGVFAEFVTGHSRHTTGRDGTSRDRGA</sequence>
<accession>A0A0J6SCW7</accession>
<reference evidence="1 2" key="1">
    <citation type="submission" date="2015-03" db="EMBL/GenBank/DDBJ databases">
        <title>Genome sequencing of Methylobacterium variabile DSM 16961.</title>
        <authorList>
            <person name="Chaudhry V."/>
            <person name="Patil P.B."/>
        </authorList>
    </citation>
    <scope>NUCLEOTIDE SEQUENCE [LARGE SCALE GENOMIC DNA]</scope>
    <source>
        <strain evidence="1 2">DSM 16961</strain>
    </source>
</reference>
<evidence type="ECO:0000313" key="2">
    <source>
        <dbReference type="Proteomes" id="UP000035955"/>
    </source>
</evidence>
<evidence type="ECO:0000313" key="1">
    <source>
        <dbReference type="EMBL" id="KMO31203.1"/>
    </source>
</evidence>
<organism evidence="1 2">
    <name type="scientific">Methylobacterium variabile</name>
    <dbReference type="NCBI Taxonomy" id="298794"/>
    <lineage>
        <taxon>Bacteria</taxon>
        <taxon>Pseudomonadati</taxon>
        <taxon>Pseudomonadota</taxon>
        <taxon>Alphaproteobacteria</taxon>
        <taxon>Hyphomicrobiales</taxon>
        <taxon>Methylobacteriaceae</taxon>
        <taxon>Methylobacterium</taxon>
    </lineage>
</organism>
<dbReference type="Proteomes" id="UP000035955">
    <property type="component" value="Unassembled WGS sequence"/>
</dbReference>
<comment type="caution">
    <text evidence="1">The sequence shown here is derived from an EMBL/GenBank/DDBJ whole genome shotgun (WGS) entry which is preliminary data.</text>
</comment>